<dbReference type="Proteomes" id="UP000240429">
    <property type="component" value="Unassembled WGS sequence"/>
</dbReference>
<dbReference type="AlphaFoldDB" id="A0A2P8PWP7"/>
<dbReference type="EMBL" id="PYBJ01000030">
    <property type="protein sequence ID" value="PSM38394.1"/>
    <property type="molecule type" value="Genomic_DNA"/>
</dbReference>
<keyword evidence="3" id="KW-1185">Reference proteome</keyword>
<feature type="compositionally biased region" description="Low complexity" evidence="1">
    <location>
        <begin position="73"/>
        <end position="82"/>
    </location>
</feature>
<evidence type="ECO:0000313" key="2">
    <source>
        <dbReference type="EMBL" id="PSM38394.1"/>
    </source>
</evidence>
<feature type="region of interest" description="Disordered" evidence="1">
    <location>
        <begin position="1"/>
        <end position="89"/>
    </location>
</feature>
<evidence type="ECO:0000256" key="1">
    <source>
        <dbReference type="SAM" id="MobiDB-lite"/>
    </source>
</evidence>
<feature type="compositionally biased region" description="Basic and acidic residues" evidence="1">
    <location>
        <begin position="42"/>
        <end position="53"/>
    </location>
</feature>
<gene>
    <name evidence="2" type="ORF">C6Y14_37395</name>
</gene>
<sequence length="107" mass="11322">MAGPPGRRGRGRVNAPPSQDGRTLLARPRPISLSGAPPARPAFEDEREARLRGGEGAQPPCVDGNGKGRRGRNPPGRDMPGRPTTPREVKLSIFNTITAPGSLERAP</sequence>
<organism evidence="2 3">
    <name type="scientific">Streptomyces dioscori</name>
    <dbReference type="NCBI Taxonomy" id="2109333"/>
    <lineage>
        <taxon>Bacteria</taxon>
        <taxon>Bacillati</taxon>
        <taxon>Actinomycetota</taxon>
        <taxon>Actinomycetes</taxon>
        <taxon>Kitasatosporales</taxon>
        <taxon>Streptomycetaceae</taxon>
        <taxon>Streptomyces</taxon>
        <taxon>Streptomyces aurantiacus group</taxon>
    </lineage>
</organism>
<comment type="caution">
    <text evidence="2">The sequence shown here is derived from an EMBL/GenBank/DDBJ whole genome shotgun (WGS) entry which is preliminary data.</text>
</comment>
<accession>A0A2P8PWP7</accession>
<name>A0A2P8PWP7_9ACTN</name>
<evidence type="ECO:0000313" key="3">
    <source>
        <dbReference type="Proteomes" id="UP000240429"/>
    </source>
</evidence>
<protein>
    <submittedName>
        <fullName evidence="2">Uncharacterized protein</fullName>
    </submittedName>
</protein>
<reference evidence="2 3" key="1">
    <citation type="submission" date="2018-03" db="EMBL/GenBank/DDBJ databases">
        <title>Streptomyces dioscori sp. nov., a novel endophytic actinobacterium isolated from bulbil of Dioscorea bulbifera L.</title>
        <authorList>
            <person name="Zhikuan W."/>
        </authorList>
    </citation>
    <scope>NUCLEOTIDE SEQUENCE [LARGE SCALE GENOMIC DNA]</scope>
    <source>
        <strain evidence="2 3">A217</strain>
    </source>
</reference>
<proteinExistence type="predicted"/>